<dbReference type="InterPro" id="IPR003439">
    <property type="entry name" value="ABC_transporter-like_ATP-bd"/>
</dbReference>
<dbReference type="GO" id="GO:0016887">
    <property type="term" value="F:ATP hydrolysis activity"/>
    <property type="evidence" value="ECO:0007669"/>
    <property type="project" value="InterPro"/>
</dbReference>
<dbReference type="SUPFAM" id="SSF52540">
    <property type="entry name" value="P-loop containing nucleoside triphosphate hydrolases"/>
    <property type="match status" value="1"/>
</dbReference>
<evidence type="ECO:0000256" key="2">
    <source>
        <dbReference type="ARBA" id="ARBA00022741"/>
    </source>
</evidence>
<dbReference type="AlphaFoldDB" id="A0A645CLA5"/>
<dbReference type="GO" id="GO:0005524">
    <property type="term" value="F:ATP binding"/>
    <property type="evidence" value="ECO:0007669"/>
    <property type="project" value="UniProtKB-KW"/>
</dbReference>
<dbReference type="InterPro" id="IPR051782">
    <property type="entry name" value="ABC_Transporter_VariousFunc"/>
</dbReference>
<dbReference type="PANTHER" id="PTHR42939">
    <property type="entry name" value="ABC TRANSPORTER ATP-BINDING PROTEIN ALBC-RELATED"/>
    <property type="match status" value="1"/>
</dbReference>
<protein>
    <submittedName>
        <fullName evidence="5">Vitamin B12 import ATP-binding protein BtuD</fullName>
    </submittedName>
</protein>
<keyword evidence="2" id="KW-0547">Nucleotide-binding</keyword>
<comment type="caution">
    <text evidence="5">The sequence shown here is derived from an EMBL/GenBank/DDBJ whole genome shotgun (WGS) entry which is preliminary data.</text>
</comment>
<dbReference type="SMART" id="SM00382">
    <property type="entry name" value="AAA"/>
    <property type="match status" value="1"/>
</dbReference>
<accession>A0A645CLA5</accession>
<keyword evidence="3 5" id="KW-0067">ATP-binding</keyword>
<evidence type="ECO:0000256" key="1">
    <source>
        <dbReference type="ARBA" id="ARBA00022448"/>
    </source>
</evidence>
<sequence>MTPRVESEIIYNKPIVPIIEVKNLSKSYGKKQVLNNVSISLAPGQIIGLLGPNGCGKTSLIKILTGLINDYSGQVKIDGLTPGIESKNMVSYLPEKTYLADWMRAIDAVDYFTDFYEDFDREKALHMLYDFNLPPKQKAKSMSKGMQEKLQLLLVMSRRSKIYILDEPLGGVDPAARSFILDTIMNNYAQNSTVLLSTHLIHDVERIFHHVLMIGKGNVLLDEDTFIIRQSGRTIEDAFKEVFHYAWEIN</sequence>
<dbReference type="Gene3D" id="3.40.50.300">
    <property type="entry name" value="P-loop containing nucleotide triphosphate hydrolases"/>
    <property type="match status" value="1"/>
</dbReference>
<evidence type="ECO:0000256" key="3">
    <source>
        <dbReference type="ARBA" id="ARBA00022840"/>
    </source>
</evidence>
<gene>
    <name evidence="5" type="primary">btuD_258</name>
    <name evidence="5" type="ORF">SDC9_124715</name>
</gene>
<feature type="domain" description="ABC transporter" evidence="4">
    <location>
        <begin position="19"/>
        <end position="241"/>
    </location>
</feature>
<name>A0A645CLA5_9ZZZZ</name>
<dbReference type="PROSITE" id="PS50893">
    <property type="entry name" value="ABC_TRANSPORTER_2"/>
    <property type="match status" value="1"/>
</dbReference>
<dbReference type="PANTHER" id="PTHR42939:SF1">
    <property type="entry name" value="ABC TRANSPORTER ATP-BINDING PROTEIN ALBC-RELATED"/>
    <property type="match status" value="1"/>
</dbReference>
<dbReference type="CDD" id="cd03230">
    <property type="entry name" value="ABC_DR_subfamily_A"/>
    <property type="match status" value="1"/>
</dbReference>
<evidence type="ECO:0000259" key="4">
    <source>
        <dbReference type="PROSITE" id="PS50893"/>
    </source>
</evidence>
<dbReference type="InterPro" id="IPR027417">
    <property type="entry name" value="P-loop_NTPase"/>
</dbReference>
<dbReference type="Pfam" id="PF00005">
    <property type="entry name" value="ABC_tran"/>
    <property type="match status" value="1"/>
</dbReference>
<dbReference type="InterPro" id="IPR003593">
    <property type="entry name" value="AAA+_ATPase"/>
</dbReference>
<proteinExistence type="predicted"/>
<keyword evidence="1" id="KW-0813">Transport</keyword>
<dbReference type="EMBL" id="VSSQ01028123">
    <property type="protein sequence ID" value="MPM77707.1"/>
    <property type="molecule type" value="Genomic_DNA"/>
</dbReference>
<organism evidence="5">
    <name type="scientific">bioreactor metagenome</name>
    <dbReference type="NCBI Taxonomy" id="1076179"/>
    <lineage>
        <taxon>unclassified sequences</taxon>
        <taxon>metagenomes</taxon>
        <taxon>ecological metagenomes</taxon>
    </lineage>
</organism>
<evidence type="ECO:0000313" key="5">
    <source>
        <dbReference type="EMBL" id="MPM77707.1"/>
    </source>
</evidence>
<reference evidence="5" key="1">
    <citation type="submission" date="2019-08" db="EMBL/GenBank/DDBJ databases">
        <authorList>
            <person name="Kucharzyk K."/>
            <person name="Murdoch R.W."/>
            <person name="Higgins S."/>
            <person name="Loffler F."/>
        </authorList>
    </citation>
    <scope>NUCLEOTIDE SEQUENCE</scope>
</reference>